<dbReference type="EMBL" id="JAVDPW010000003">
    <property type="protein sequence ID" value="MDR6289244.1"/>
    <property type="molecule type" value="Genomic_DNA"/>
</dbReference>
<reference evidence="3 4" key="1">
    <citation type="submission" date="2023-07" db="EMBL/GenBank/DDBJ databases">
        <title>Sorghum-associated microbial communities from plants grown in Nebraska, USA.</title>
        <authorList>
            <person name="Schachtman D."/>
        </authorList>
    </citation>
    <scope>NUCLEOTIDE SEQUENCE [LARGE SCALE GENOMIC DNA]</scope>
    <source>
        <strain evidence="3 4">584</strain>
    </source>
</reference>
<evidence type="ECO:0000313" key="3">
    <source>
        <dbReference type="EMBL" id="MDR6289244.1"/>
    </source>
</evidence>
<evidence type="ECO:0000313" key="4">
    <source>
        <dbReference type="Proteomes" id="UP001262410"/>
    </source>
</evidence>
<evidence type="ECO:0000256" key="1">
    <source>
        <dbReference type="SAM" id="MobiDB-lite"/>
    </source>
</evidence>
<keyword evidence="2" id="KW-1133">Transmembrane helix</keyword>
<proteinExistence type="predicted"/>
<organism evidence="3 4">
    <name type="scientific">Inquilinus ginsengisoli</name>
    <dbReference type="NCBI Taxonomy" id="363840"/>
    <lineage>
        <taxon>Bacteria</taxon>
        <taxon>Pseudomonadati</taxon>
        <taxon>Pseudomonadota</taxon>
        <taxon>Alphaproteobacteria</taxon>
        <taxon>Rhodospirillales</taxon>
        <taxon>Rhodospirillaceae</taxon>
        <taxon>Inquilinus</taxon>
    </lineage>
</organism>
<keyword evidence="2" id="KW-0472">Membrane</keyword>
<keyword evidence="4" id="KW-1185">Reference proteome</keyword>
<dbReference type="RefSeq" id="WP_309793450.1">
    <property type="nucleotide sequence ID" value="NZ_JAVDPW010000003.1"/>
</dbReference>
<accession>A0ABU1JMH8</accession>
<feature type="region of interest" description="Disordered" evidence="1">
    <location>
        <begin position="34"/>
        <end position="57"/>
    </location>
</feature>
<gene>
    <name evidence="3" type="ORF">E9232_001759</name>
</gene>
<comment type="caution">
    <text evidence="3">The sequence shown here is derived from an EMBL/GenBank/DDBJ whole genome shotgun (WGS) entry which is preliminary data.</text>
</comment>
<keyword evidence="2" id="KW-0812">Transmembrane</keyword>
<protein>
    <submittedName>
        <fullName evidence="3">Uncharacterized protein</fullName>
    </submittedName>
</protein>
<feature type="transmembrane region" description="Helical" evidence="2">
    <location>
        <begin position="67"/>
        <end position="89"/>
    </location>
</feature>
<evidence type="ECO:0000256" key="2">
    <source>
        <dbReference type="SAM" id="Phobius"/>
    </source>
</evidence>
<dbReference type="Proteomes" id="UP001262410">
    <property type="component" value="Unassembled WGS sequence"/>
</dbReference>
<sequence>MAIQTRPHRGFAWTREPLLRSSCLAGQVVIAAEKPMSSNPHDPKQEATSALPGPLIDTAQADASPRWLLPAVIALMFLTGALVSVAIAAV</sequence>
<name>A0ABU1JMH8_9PROT</name>